<accession>A0A9W9AF71</accession>
<evidence type="ECO:0000313" key="1">
    <source>
        <dbReference type="EMBL" id="KAJ4481290.1"/>
    </source>
</evidence>
<dbReference type="AlphaFoldDB" id="A0A9W9AF71"/>
<gene>
    <name evidence="1" type="ORF">J3R30DRAFT_2430157</name>
</gene>
<protein>
    <submittedName>
        <fullName evidence="1">Uncharacterized protein</fullName>
    </submittedName>
</protein>
<evidence type="ECO:0000313" key="2">
    <source>
        <dbReference type="Proteomes" id="UP001150266"/>
    </source>
</evidence>
<proteinExistence type="predicted"/>
<dbReference type="Proteomes" id="UP001150266">
    <property type="component" value="Unassembled WGS sequence"/>
</dbReference>
<dbReference type="EMBL" id="JAOTPV010000006">
    <property type="protein sequence ID" value="KAJ4481290.1"/>
    <property type="molecule type" value="Genomic_DNA"/>
</dbReference>
<organism evidence="1 2">
    <name type="scientific">Lentinula aciculospora</name>
    <dbReference type="NCBI Taxonomy" id="153920"/>
    <lineage>
        <taxon>Eukaryota</taxon>
        <taxon>Fungi</taxon>
        <taxon>Dikarya</taxon>
        <taxon>Basidiomycota</taxon>
        <taxon>Agaricomycotina</taxon>
        <taxon>Agaricomycetes</taxon>
        <taxon>Agaricomycetidae</taxon>
        <taxon>Agaricales</taxon>
        <taxon>Marasmiineae</taxon>
        <taxon>Omphalotaceae</taxon>
        <taxon>Lentinula</taxon>
    </lineage>
</organism>
<name>A0A9W9AF71_9AGAR</name>
<reference evidence="1" key="1">
    <citation type="submission" date="2022-08" db="EMBL/GenBank/DDBJ databases">
        <title>A Global Phylogenomic Analysis of the Shiitake Genus Lentinula.</title>
        <authorList>
            <consortium name="DOE Joint Genome Institute"/>
            <person name="Sierra-Patev S."/>
            <person name="Min B."/>
            <person name="Naranjo-Ortiz M."/>
            <person name="Looney B."/>
            <person name="Konkel Z."/>
            <person name="Slot J.C."/>
            <person name="Sakamoto Y."/>
            <person name="Steenwyk J.L."/>
            <person name="Rokas A."/>
            <person name="Carro J."/>
            <person name="Camarero S."/>
            <person name="Ferreira P."/>
            <person name="Molpeceres G."/>
            <person name="Ruiz-Duenas F.J."/>
            <person name="Serrano A."/>
            <person name="Henrissat B."/>
            <person name="Drula E."/>
            <person name="Hughes K.W."/>
            <person name="Mata J.L."/>
            <person name="Ishikawa N.K."/>
            <person name="Vargas-Isla R."/>
            <person name="Ushijima S."/>
            <person name="Smith C.A."/>
            <person name="Ahrendt S."/>
            <person name="Andreopoulos W."/>
            <person name="He G."/>
            <person name="Labutti K."/>
            <person name="Lipzen A."/>
            <person name="Ng V."/>
            <person name="Riley R."/>
            <person name="Sandor L."/>
            <person name="Barry K."/>
            <person name="Martinez A.T."/>
            <person name="Xiao Y."/>
            <person name="Gibbons J.G."/>
            <person name="Terashima K."/>
            <person name="Grigoriev I.V."/>
            <person name="Hibbett D.S."/>
        </authorList>
    </citation>
    <scope>NUCLEOTIDE SEQUENCE</scope>
    <source>
        <strain evidence="1">JLM2183</strain>
    </source>
</reference>
<sequence length="203" mass="23151">MRCGSSHGNYPQKKQRIPVRLVFARGLTHKYSVAPDVLKVKPIFQSNAVVKRWWSVGAYFLPEGSPRICQALKRMFRLDVRLPERAPNNEATSGICNQRAQFYLLLKVRHYELPVTNVVPGLITLLKHILATFCDLLNTASTVLDVVKLKAPPSSSTLPGYCPLLLLRFRNTLHNLEIDHLQQNKKILRNALREGYRLGTRLK</sequence>
<comment type="caution">
    <text evidence="1">The sequence shown here is derived from an EMBL/GenBank/DDBJ whole genome shotgun (WGS) entry which is preliminary data.</text>
</comment>
<keyword evidence="2" id="KW-1185">Reference proteome</keyword>